<dbReference type="InterPro" id="IPR036388">
    <property type="entry name" value="WH-like_DNA-bd_sf"/>
</dbReference>
<evidence type="ECO:0000256" key="2">
    <source>
        <dbReference type="ARBA" id="ARBA00023125"/>
    </source>
</evidence>
<dbReference type="Gene3D" id="1.10.10.10">
    <property type="entry name" value="Winged helix-like DNA-binding domain superfamily/Winged helix DNA-binding domain"/>
    <property type="match status" value="1"/>
</dbReference>
<dbReference type="InterPro" id="IPR000835">
    <property type="entry name" value="HTH_MarR-typ"/>
</dbReference>
<evidence type="ECO:0000256" key="3">
    <source>
        <dbReference type="ARBA" id="ARBA00023163"/>
    </source>
</evidence>
<dbReference type="PANTHER" id="PTHR33164">
    <property type="entry name" value="TRANSCRIPTIONAL REGULATOR, MARR FAMILY"/>
    <property type="match status" value="1"/>
</dbReference>
<dbReference type="InterPro" id="IPR036390">
    <property type="entry name" value="WH_DNA-bd_sf"/>
</dbReference>
<dbReference type="PRINTS" id="PR00598">
    <property type="entry name" value="HTHMARR"/>
</dbReference>
<evidence type="ECO:0000259" key="4">
    <source>
        <dbReference type="PROSITE" id="PS50995"/>
    </source>
</evidence>
<dbReference type="Pfam" id="PF01047">
    <property type="entry name" value="MarR"/>
    <property type="match status" value="1"/>
</dbReference>
<keyword evidence="3" id="KW-0804">Transcription</keyword>
<evidence type="ECO:0000313" key="5">
    <source>
        <dbReference type="EMBL" id="GAA3078650.1"/>
    </source>
</evidence>
<proteinExistence type="predicted"/>
<evidence type="ECO:0000256" key="1">
    <source>
        <dbReference type="ARBA" id="ARBA00023015"/>
    </source>
</evidence>
<reference evidence="6" key="1">
    <citation type="journal article" date="2019" name="Int. J. Syst. Evol. Microbiol.">
        <title>The Global Catalogue of Microorganisms (GCM) 10K type strain sequencing project: providing services to taxonomists for standard genome sequencing and annotation.</title>
        <authorList>
            <consortium name="The Broad Institute Genomics Platform"/>
            <consortium name="The Broad Institute Genome Sequencing Center for Infectious Disease"/>
            <person name="Wu L."/>
            <person name="Ma J."/>
        </authorList>
    </citation>
    <scope>NUCLEOTIDE SEQUENCE [LARGE SCALE GENOMIC DNA]</scope>
    <source>
        <strain evidence="6">JCM 9091</strain>
    </source>
</reference>
<dbReference type="EMBL" id="BAAAUF010000115">
    <property type="protein sequence ID" value="GAA3078650.1"/>
    <property type="molecule type" value="Genomic_DNA"/>
</dbReference>
<gene>
    <name evidence="5" type="ORF">GCM10010448_70370</name>
</gene>
<organism evidence="5 6">
    <name type="scientific">Streptomyces glomeratus</name>
    <dbReference type="NCBI Taxonomy" id="284452"/>
    <lineage>
        <taxon>Bacteria</taxon>
        <taxon>Bacillati</taxon>
        <taxon>Actinomycetota</taxon>
        <taxon>Actinomycetes</taxon>
        <taxon>Kitasatosporales</taxon>
        <taxon>Streptomycetaceae</taxon>
        <taxon>Streptomyces</taxon>
    </lineage>
</organism>
<dbReference type="PROSITE" id="PS01117">
    <property type="entry name" value="HTH_MARR_1"/>
    <property type="match status" value="1"/>
</dbReference>
<comment type="caution">
    <text evidence="5">The sequence shown here is derived from an EMBL/GenBank/DDBJ whole genome shotgun (WGS) entry which is preliminary data.</text>
</comment>
<dbReference type="Proteomes" id="UP001501532">
    <property type="component" value="Unassembled WGS sequence"/>
</dbReference>
<evidence type="ECO:0000313" key="6">
    <source>
        <dbReference type="Proteomes" id="UP001501532"/>
    </source>
</evidence>
<accession>A0ABP6M5D6</accession>
<feature type="domain" description="HTH marR-type" evidence="4">
    <location>
        <begin position="27"/>
        <end position="166"/>
    </location>
</feature>
<dbReference type="SUPFAM" id="SSF46785">
    <property type="entry name" value="Winged helix' DNA-binding domain"/>
    <property type="match status" value="1"/>
</dbReference>
<name>A0ABP6M5D6_9ACTN</name>
<dbReference type="SMART" id="SM00347">
    <property type="entry name" value="HTH_MARR"/>
    <property type="match status" value="1"/>
</dbReference>
<dbReference type="RefSeq" id="WP_234517351.1">
    <property type="nucleotide sequence ID" value="NZ_BAAAUF010000115.1"/>
</dbReference>
<dbReference type="PROSITE" id="PS50995">
    <property type="entry name" value="HTH_MARR_2"/>
    <property type="match status" value="1"/>
</dbReference>
<keyword evidence="2" id="KW-0238">DNA-binding</keyword>
<protein>
    <submittedName>
        <fullName evidence="5">MarR family transcriptional regulator</fullName>
    </submittedName>
</protein>
<dbReference type="InterPro" id="IPR039422">
    <property type="entry name" value="MarR/SlyA-like"/>
</dbReference>
<dbReference type="PANTHER" id="PTHR33164:SF57">
    <property type="entry name" value="MARR-FAMILY TRANSCRIPTIONAL REGULATOR"/>
    <property type="match status" value="1"/>
</dbReference>
<keyword evidence="6" id="KW-1185">Reference proteome</keyword>
<sequence>MDTQPSPLGPAELNQKWLARPDLDTSSMLVVSPLKRAQALLAVALESVYESSELTPSEVDVLVLLRYLEEPVIARRLAQWMGLSRAAISKMLAKLESRGLIERRANPADQRSALVTISQDGVTAIDKTFPRHLEREAQVLAGLGPDRERVIEALELLVQALERSVPTA</sequence>
<dbReference type="InterPro" id="IPR023187">
    <property type="entry name" value="Tscrpt_reg_MarR-type_CS"/>
</dbReference>
<keyword evidence="1" id="KW-0805">Transcription regulation</keyword>